<name>A0A846WF45_9NOCA</name>
<gene>
    <name evidence="1" type="ORF">HGA10_28430</name>
</gene>
<proteinExistence type="predicted"/>
<protein>
    <recommendedName>
        <fullName evidence="3">Restriction endonuclease</fullName>
    </recommendedName>
</protein>
<evidence type="ECO:0008006" key="3">
    <source>
        <dbReference type="Google" id="ProtNLM"/>
    </source>
</evidence>
<evidence type="ECO:0000313" key="1">
    <source>
        <dbReference type="EMBL" id="NKX91217.1"/>
    </source>
</evidence>
<dbReference type="RefSeq" id="WP_067641679.1">
    <property type="nucleotide sequence ID" value="NZ_JAAXOM010000010.1"/>
</dbReference>
<evidence type="ECO:0000313" key="2">
    <source>
        <dbReference type="Proteomes" id="UP000572007"/>
    </source>
</evidence>
<comment type="caution">
    <text evidence="1">The sequence shown here is derived from an EMBL/GenBank/DDBJ whole genome shotgun (WGS) entry which is preliminary data.</text>
</comment>
<dbReference type="AlphaFoldDB" id="A0A846WF45"/>
<dbReference type="EMBL" id="JAAXOM010000010">
    <property type="protein sequence ID" value="NKX91217.1"/>
    <property type="molecule type" value="Genomic_DNA"/>
</dbReference>
<reference evidence="1 2" key="1">
    <citation type="submission" date="2020-04" db="EMBL/GenBank/DDBJ databases">
        <title>MicrobeNet Type strains.</title>
        <authorList>
            <person name="Nicholson A.C."/>
        </authorList>
    </citation>
    <scope>NUCLEOTIDE SEQUENCE [LARGE SCALE GENOMIC DNA]</scope>
    <source>
        <strain evidence="1 2">DSM 44960</strain>
    </source>
</reference>
<accession>A0A846WF45</accession>
<dbReference type="Proteomes" id="UP000572007">
    <property type="component" value="Unassembled WGS sequence"/>
</dbReference>
<sequence length="591" mass="65023">MSIDWHTIGQEHFDRVVEALINHKYRGADVEVIALDGRGGDGGVDIEVRQGGRVIIFQLKYFPEGFSGGWKPRRTQIKRSFAKLVKTRTVDKTCMVDEWVLVVPRNLTPGEHAFVTGLGKTAGTPLTRPFGRKDLDDLLIEFPEVDRWAQRDVHSELRDNAAIYNRERDNLLSPDDLPIRVAALGALADSTDLHWATDFARVGDVVTRSIRPKYPRAQEQSPILVNIEGAFGPQHAALREQFERSTRFGASGEVVLPAEVVGAVTITGPELVAGVYTGMEVRFEALSHGAGIGAPAELRFFDEHGTQVLAHEGRISHLTEGSEGFAMRIDFFDHLQIELLSPKDLSQPGHADISYNLRRIRPADALGVEEILTAINQTDLLCRVYIDDKLLVSLSFDPPADTEVDDELDAMFRLAYDLKAVQEHCRSSFDIPAALTPLERINLRVARLLLEGYAVASPEAPGGVVTLNGSDSPRLRQLLAGEAAWVSFTAERFTFSVGAKEFTLTDVLVFHPRAIARNAAKALAALENGEAAGFRLKVAPSDEPYFYLALPARLGEPVPPVSDWKLALWSLPGIIQPGPRASTADGTDEHR</sequence>
<keyword evidence="2" id="KW-1185">Reference proteome</keyword>
<organism evidence="1 2">
    <name type="scientific">Nocardia coubleae</name>
    <dbReference type="NCBI Taxonomy" id="356147"/>
    <lineage>
        <taxon>Bacteria</taxon>
        <taxon>Bacillati</taxon>
        <taxon>Actinomycetota</taxon>
        <taxon>Actinomycetes</taxon>
        <taxon>Mycobacteriales</taxon>
        <taxon>Nocardiaceae</taxon>
        <taxon>Nocardia</taxon>
    </lineage>
</organism>